<gene>
    <name evidence="2" type="ORF">ACOF00016_LOCUS9706</name>
</gene>
<name>A0A7S3L5M3_9STRA</name>
<protein>
    <submittedName>
        <fullName evidence="2">Uncharacterized protein</fullName>
    </submittedName>
</protein>
<accession>A0A7S3L5M3</accession>
<proteinExistence type="predicted"/>
<evidence type="ECO:0000256" key="1">
    <source>
        <dbReference type="SAM" id="MobiDB-lite"/>
    </source>
</evidence>
<sequence length="190" mass="22381">MGNAHAVKIHPPSCSKIVQGIRRTRCRRRSDARGAFPTFEDESFPSQLPRSTSRTTSEKTEDIHPRRERRRWKGGVQRIKGGVQRIKNIGRRRRNRLDTLSESQEEETMCFYQPGEEEDVKGLQESVWKILDNRDLDQERRRRLDTLSESEEDETMILYRKVGRIGDGLSKSAWEVADRDREHHHVRFLV</sequence>
<dbReference type="EMBL" id="HBIM01011724">
    <property type="protein sequence ID" value="CAE0412442.1"/>
    <property type="molecule type" value="Transcribed_RNA"/>
</dbReference>
<organism evidence="2">
    <name type="scientific">Amphora coffeiformis</name>
    <dbReference type="NCBI Taxonomy" id="265554"/>
    <lineage>
        <taxon>Eukaryota</taxon>
        <taxon>Sar</taxon>
        <taxon>Stramenopiles</taxon>
        <taxon>Ochrophyta</taxon>
        <taxon>Bacillariophyta</taxon>
        <taxon>Bacillariophyceae</taxon>
        <taxon>Bacillariophycidae</taxon>
        <taxon>Thalassiophysales</taxon>
        <taxon>Catenulaceae</taxon>
        <taxon>Amphora</taxon>
    </lineage>
</organism>
<evidence type="ECO:0000313" key="2">
    <source>
        <dbReference type="EMBL" id="CAE0412442.1"/>
    </source>
</evidence>
<feature type="compositionally biased region" description="Basic and acidic residues" evidence="1">
    <location>
        <begin position="56"/>
        <end position="65"/>
    </location>
</feature>
<dbReference type="AlphaFoldDB" id="A0A7S3L5M3"/>
<feature type="region of interest" description="Disordered" evidence="1">
    <location>
        <begin position="25"/>
        <end position="70"/>
    </location>
</feature>
<reference evidence="2" key="1">
    <citation type="submission" date="2021-01" db="EMBL/GenBank/DDBJ databases">
        <authorList>
            <person name="Corre E."/>
            <person name="Pelletier E."/>
            <person name="Niang G."/>
            <person name="Scheremetjew M."/>
            <person name="Finn R."/>
            <person name="Kale V."/>
            <person name="Holt S."/>
            <person name="Cochrane G."/>
            <person name="Meng A."/>
            <person name="Brown T."/>
            <person name="Cohen L."/>
        </authorList>
    </citation>
    <scope>NUCLEOTIDE SEQUENCE</scope>
    <source>
        <strain evidence="2">CCMP127</strain>
    </source>
</reference>